<dbReference type="AlphaFoldDB" id="A0A1I4M8S5"/>
<dbReference type="PANTHER" id="PTHR24291">
    <property type="entry name" value="CYTOCHROME P450 FAMILY 4"/>
    <property type="match status" value="1"/>
</dbReference>
<evidence type="ECO:0000256" key="1">
    <source>
        <dbReference type="ARBA" id="ARBA00010617"/>
    </source>
</evidence>
<keyword evidence="10" id="KW-1185">Reference proteome</keyword>
<dbReference type="PANTHER" id="PTHR24291:SF50">
    <property type="entry name" value="BIFUNCTIONAL ALBAFLAVENONE MONOOXYGENASE_TERPENE SYNTHASE"/>
    <property type="match status" value="1"/>
</dbReference>
<dbReference type="Pfam" id="PF00067">
    <property type="entry name" value="p450"/>
    <property type="match status" value="1"/>
</dbReference>
<evidence type="ECO:0000256" key="7">
    <source>
        <dbReference type="PIRSR" id="PIRSR602401-1"/>
    </source>
</evidence>
<reference evidence="10" key="1">
    <citation type="submission" date="2016-10" db="EMBL/GenBank/DDBJ databases">
        <authorList>
            <person name="Varghese N."/>
            <person name="Submissions S."/>
        </authorList>
    </citation>
    <scope>NUCLEOTIDE SEQUENCE [LARGE SCALE GENOMIC DNA]</scope>
    <source>
        <strain evidence="10">PL19</strain>
    </source>
</reference>
<comment type="similarity">
    <text evidence="1 8">Belongs to the cytochrome P450 family.</text>
</comment>
<keyword evidence="2 7" id="KW-0349">Heme</keyword>
<dbReference type="GO" id="GO:0016705">
    <property type="term" value="F:oxidoreductase activity, acting on paired donors, with incorporation or reduction of molecular oxygen"/>
    <property type="evidence" value="ECO:0007669"/>
    <property type="project" value="InterPro"/>
</dbReference>
<comment type="cofactor">
    <cofactor evidence="7">
        <name>heme</name>
        <dbReference type="ChEBI" id="CHEBI:30413"/>
    </cofactor>
</comment>
<dbReference type="InterPro" id="IPR002401">
    <property type="entry name" value="Cyt_P450_E_grp-I"/>
</dbReference>
<dbReference type="PRINTS" id="PR00463">
    <property type="entry name" value="EP450I"/>
</dbReference>
<dbReference type="GO" id="GO:0020037">
    <property type="term" value="F:heme binding"/>
    <property type="evidence" value="ECO:0007669"/>
    <property type="project" value="InterPro"/>
</dbReference>
<proteinExistence type="inferred from homology"/>
<organism evidence="9 10">
    <name type="scientific">Streptomyces pini</name>
    <dbReference type="NCBI Taxonomy" id="1520580"/>
    <lineage>
        <taxon>Bacteria</taxon>
        <taxon>Bacillati</taxon>
        <taxon>Actinomycetota</taxon>
        <taxon>Actinomycetes</taxon>
        <taxon>Kitasatosporales</taxon>
        <taxon>Streptomycetaceae</taxon>
        <taxon>Streptomyces</taxon>
    </lineage>
</organism>
<dbReference type="Proteomes" id="UP000198928">
    <property type="component" value="Unassembled WGS sequence"/>
</dbReference>
<dbReference type="InterPro" id="IPR036396">
    <property type="entry name" value="Cyt_P450_sf"/>
</dbReference>
<dbReference type="PROSITE" id="PS00086">
    <property type="entry name" value="CYTOCHROME_P450"/>
    <property type="match status" value="1"/>
</dbReference>
<gene>
    <name evidence="9" type="ORF">SAMN05192584_1377</name>
</gene>
<dbReference type="InterPro" id="IPR001128">
    <property type="entry name" value="Cyt_P450"/>
</dbReference>
<protein>
    <submittedName>
        <fullName evidence="9">Cytochrome P450</fullName>
    </submittedName>
</protein>
<dbReference type="InterPro" id="IPR017972">
    <property type="entry name" value="Cyt_P450_CS"/>
</dbReference>
<evidence type="ECO:0000256" key="6">
    <source>
        <dbReference type="ARBA" id="ARBA00023033"/>
    </source>
</evidence>
<keyword evidence="3 7" id="KW-0479">Metal-binding</keyword>
<dbReference type="GO" id="GO:0005506">
    <property type="term" value="F:iron ion binding"/>
    <property type="evidence" value="ECO:0007669"/>
    <property type="project" value="InterPro"/>
</dbReference>
<evidence type="ECO:0000256" key="2">
    <source>
        <dbReference type="ARBA" id="ARBA00022617"/>
    </source>
</evidence>
<evidence type="ECO:0000256" key="5">
    <source>
        <dbReference type="ARBA" id="ARBA00023004"/>
    </source>
</evidence>
<dbReference type="PRINTS" id="PR00385">
    <property type="entry name" value="P450"/>
</dbReference>
<evidence type="ECO:0000256" key="4">
    <source>
        <dbReference type="ARBA" id="ARBA00023002"/>
    </source>
</evidence>
<dbReference type="SUPFAM" id="SSF48264">
    <property type="entry name" value="Cytochrome P450"/>
    <property type="match status" value="1"/>
</dbReference>
<evidence type="ECO:0000313" key="10">
    <source>
        <dbReference type="Proteomes" id="UP000198928"/>
    </source>
</evidence>
<evidence type="ECO:0000313" key="9">
    <source>
        <dbReference type="EMBL" id="SFL99533.1"/>
    </source>
</evidence>
<keyword evidence="4 8" id="KW-0560">Oxidoreductase</keyword>
<evidence type="ECO:0000256" key="8">
    <source>
        <dbReference type="RuleBase" id="RU000461"/>
    </source>
</evidence>
<feature type="binding site" description="axial binding residue" evidence="7">
    <location>
        <position position="397"/>
    </location>
    <ligand>
        <name>heme</name>
        <dbReference type="ChEBI" id="CHEBI:30413"/>
    </ligand>
    <ligandPart>
        <name>Fe</name>
        <dbReference type="ChEBI" id="CHEBI:18248"/>
    </ligandPart>
</feature>
<keyword evidence="6 8" id="KW-0503">Monooxygenase</keyword>
<dbReference type="OrthoDB" id="4746309at2"/>
<evidence type="ECO:0000256" key="3">
    <source>
        <dbReference type="ARBA" id="ARBA00022723"/>
    </source>
</evidence>
<dbReference type="GO" id="GO:0004497">
    <property type="term" value="F:monooxygenase activity"/>
    <property type="evidence" value="ECO:0007669"/>
    <property type="project" value="UniProtKB-KW"/>
</dbReference>
<dbReference type="CDD" id="cd20620">
    <property type="entry name" value="CYP132-like"/>
    <property type="match status" value="1"/>
</dbReference>
<dbReference type="EMBL" id="FOSG01000037">
    <property type="protein sequence ID" value="SFL99533.1"/>
    <property type="molecule type" value="Genomic_DNA"/>
</dbReference>
<dbReference type="InterPro" id="IPR050196">
    <property type="entry name" value="Cytochrome_P450_Monoox"/>
</dbReference>
<sequence>MSAQVPLVAAHPVLGSLRDLRHDTLGAYLRARRDHGDVVRFDAGPPGLRASLYAVFSPEGVQQVLGSQASNFRKENDVYTEIRESIGNGLLTSQDEDYIRQRRMIQPLFTRRRVDAYASAVYGEAVATADRWNSLSEKVVDAAEEMAEFALRTVTRVLFGADIDAAADVVRRNFPVIGESVLRRGVTPLRLPRHWPTPANRRTQAAQRELYAICDRIIAERSATPGEADDMISRLILARDEDGSALSPDAIRDQVLVFLLAGHETTATALAFALHLLACHPEAQEKAHAEVDAVLSGGTAGAEHLDELPYLTRVFKEALRMYPSVAIMGRRSVADSEVCGFHIPGGSDVYVSPWVTQRHPGHWEHPDRFDPDRFAPELEAARPRYAWFPFGGGPRACIGQYFAMLEGVIGLAGLLQRFRLTAPKTEIALQLGMTLRAAEPAHVRLTPRDGARGRVPRRAGTE</sequence>
<accession>A0A1I4M8S5</accession>
<name>A0A1I4M8S5_9ACTN</name>
<keyword evidence="5 7" id="KW-0408">Iron</keyword>
<dbReference type="Gene3D" id="1.10.630.10">
    <property type="entry name" value="Cytochrome P450"/>
    <property type="match status" value="1"/>
</dbReference>